<evidence type="ECO:0000256" key="2">
    <source>
        <dbReference type="ARBA" id="ARBA00006617"/>
    </source>
</evidence>
<keyword evidence="4" id="KW-0472">Membrane</keyword>
<evidence type="ECO:0000259" key="5">
    <source>
        <dbReference type="Pfam" id="PF01370"/>
    </source>
</evidence>
<comment type="similarity">
    <text evidence="2">Belongs to the FMP52 family.</text>
</comment>
<organism evidence="6 7">
    <name type="scientific">Jimgerdemannia flammicorona</name>
    <dbReference type="NCBI Taxonomy" id="994334"/>
    <lineage>
        <taxon>Eukaryota</taxon>
        <taxon>Fungi</taxon>
        <taxon>Fungi incertae sedis</taxon>
        <taxon>Mucoromycota</taxon>
        <taxon>Mucoromycotina</taxon>
        <taxon>Endogonomycetes</taxon>
        <taxon>Endogonales</taxon>
        <taxon>Endogonaceae</taxon>
        <taxon>Jimgerdemannia</taxon>
    </lineage>
</organism>
<dbReference type="SUPFAM" id="SSF51735">
    <property type="entry name" value="NAD(P)-binding Rossmann-fold domains"/>
    <property type="match status" value="1"/>
</dbReference>
<reference evidence="6 7" key="1">
    <citation type="journal article" date="2018" name="New Phytol.">
        <title>Phylogenomics of Endogonaceae and evolution of mycorrhizas within Mucoromycota.</title>
        <authorList>
            <person name="Chang Y."/>
            <person name="Desiro A."/>
            <person name="Na H."/>
            <person name="Sandor L."/>
            <person name="Lipzen A."/>
            <person name="Clum A."/>
            <person name="Barry K."/>
            <person name="Grigoriev I.V."/>
            <person name="Martin F.M."/>
            <person name="Stajich J.E."/>
            <person name="Smith M.E."/>
            <person name="Bonito G."/>
            <person name="Spatafora J.W."/>
        </authorList>
    </citation>
    <scope>NUCLEOTIDE SEQUENCE [LARGE SCALE GENOMIC DNA]</scope>
    <source>
        <strain evidence="6 7">GMNB39</strain>
    </source>
</reference>
<dbReference type="PANTHER" id="PTHR14097">
    <property type="entry name" value="OXIDOREDUCTASE HTATIP2"/>
    <property type="match status" value="1"/>
</dbReference>
<evidence type="ECO:0000256" key="3">
    <source>
        <dbReference type="ARBA" id="ARBA00023128"/>
    </source>
</evidence>
<dbReference type="AlphaFoldDB" id="A0A433BA86"/>
<dbReference type="Pfam" id="PF01370">
    <property type="entry name" value="Epimerase"/>
    <property type="match status" value="1"/>
</dbReference>
<evidence type="ECO:0000313" key="6">
    <source>
        <dbReference type="EMBL" id="RUP20092.1"/>
    </source>
</evidence>
<sequence length="174" mass="19020">MTSQKPTALVVGATGALGMALTRDLLQTDLFRRVITIGRRPVEFPRADRELVIVDFENLDAHREAFRGVDYVFGALGIARKAAGSPENFKRIDQGYIVKTAKIAAEENPGQGENALSPVHYIYCSSIVRTASSPISVKILVLHRPTTNGLHLTPLPLYSPQLSRVPMPDHTSST</sequence>
<comment type="caution">
    <text evidence="6">The sequence shown here is derived from an EMBL/GenBank/DDBJ whole genome shotgun (WGS) entry which is preliminary data.</text>
</comment>
<keyword evidence="3" id="KW-0496">Mitochondrion</keyword>
<evidence type="ECO:0000256" key="1">
    <source>
        <dbReference type="ARBA" id="ARBA00004450"/>
    </source>
</evidence>
<comment type="subcellular location">
    <subcellularLocation>
        <location evidence="1">Mitochondrion outer membrane</location>
        <topology evidence="1">Peripheral membrane protein</topology>
    </subcellularLocation>
</comment>
<dbReference type="Gene3D" id="3.40.50.720">
    <property type="entry name" value="NAD(P)-binding Rossmann-like Domain"/>
    <property type="match status" value="1"/>
</dbReference>
<dbReference type="InterPro" id="IPR036291">
    <property type="entry name" value="NAD(P)-bd_dom_sf"/>
</dbReference>
<dbReference type="PANTHER" id="PTHR14097:SF7">
    <property type="entry name" value="OXIDOREDUCTASE HTATIP2"/>
    <property type="match status" value="1"/>
</dbReference>
<dbReference type="Proteomes" id="UP000268093">
    <property type="component" value="Unassembled WGS sequence"/>
</dbReference>
<dbReference type="EMBL" id="RBNI01014589">
    <property type="protein sequence ID" value="RUP20092.1"/>
    <property type="molecule type" value="Genomic_DNA"/>
</dbReference>
<proteinExistence type="inferred from homology"/>
<name>A0A433BA86_9FUNG</name>
<dbReference type="OrthoDB" id="430436at2759"/>
<dbReference type="GO" id="GO:0005741">
    <property type="term" value="C:mitochondrial outer membrane"/>
    <property type="evidence" value="ECO:0007669"/>
    <property type="project" value="UniProtKB-SubCell"/>
</dbReference>
<dbReference type="InterPro" id="IPR001509">
    <property type="entry name" value="Epimerase_deHydtase"/>
</dbReference>
<keyword evidence="7" id="KW-1185">Reference proteome</keyword>
<feature type="domain" description="NAD-dependent epimerase/dehydratase" evidence="5">
    <location>
        <begin position="8"/>
        <end position="89"/>
    </location>
</feature>
<accession>A0A433BA86</accession>
<dbReference type="GO" id="GO:0051170">
    <property type="term" value="P:import into nucleus"/>
    <property type="evidence" value="ECO:0007669"/>
    <property type="project" value="TreeGrafter"/>
</dbReference>
<evidence type="ECO:0000313" key="7">
    <source>
        <dbReference type="Proteomes" id="UP000268093"/>
    </source>
</evidence>
<protein>
    <recommendedName>
        <fullName evidence="5">NAD-dependent epimerase/dehydratase domain-containing protein</fullName>
    </recommendedName>
</protein>
<gene>
    <name evidence="6" type="ORF">BC936DRAFT_139272</name>
</gene>
<evidence type="ECO:0000256" key="4">
    <source>
        <dbReference type="ARBA" id="ARBA00023136"/>
    </source>
</evidence>